<dbReference type="EMBL" id="QJPH01000592">
    <property type="protein sequence ID" value="PZN68879.1"/>
    <property type="molecule type" value="Genomic_DNA"/>
</dbReference>
<dbReference type="Gene3D" id="3.40.50.1010">
    <property type="entry name" value="5'-nuclease"/>
    <property type="match status" value="1"/>
</dbReference>
<accession>A0A2W4QE46</accession>
<proteinExistence type="predicted"/>
<evidence type="ECO:0000259" key="1">
    <source>
        <dbReference type="Pfam" id="PF01850"/>
    </source>
</evidence>
<dbReference type="CDD" id="cd09874">
    <property type="entry name" value="PIN_MT3492-like"/>
    <property type="match status" value="1"/>
</dbReference>
<name>A0A2W4QE46_9GAMM</name>
<comment type="caution">
    <text evidence="2">The sequence shown here is derived from an EMBL/GenBank/DDBJ whole genome shotgun (WGS) entry which is preliminary data.</text>
</comment>
<dbReference type="Proteomes" id="UP000249396">
    <property type="component" value="Unassembled WGS sequence"/>
</dbReference>
<dbReference type="Pfam" id="PF01850">
    <property type="entry name" value="PIN"/>
    <property type="match status" value="1"/>
</dbReference>
<sequence>MILYLDTSAVVKLYADETGSDRVRAGVAEASISTTHLIAYAETRAAFTRKAQQPGYQDRLQSWREDFERDWPSFEIVSITQELIHRAGDLAEAHRLRGYDSVHLAAVEAIWRVAAHQDFRFLVFDGNLANAAQKMDIRLYI</sequence>
<feature type="domain" description="PIN" evidence="1">
    <location>
        <begin position="4"/>
        <end position="120"/>
    </location>
</feature>
<dbReference type="InterPro" id="IPR029060">
    <property type="entry name" value="PIN-like_dom_sf"/>
</dbReference>
<evidence type="ECO:0000313" key="3">
    <source>
        <dbReference type="Proteomes" id="UP000249396"/>
    </source>
</evidence>
<organism evidence="2 3">
    <name type="scientific">Candidatus Methylumidiphilus alinenensis</name>
    <dbReference type="NCBI Taxonomy" id="2202197"/>
    <lineage>
        <taxon>Bacteria</taxon>
        <taxon>Pseudomonadati</taxon>
        <taxon>Pseudomonadota</taxon>
        <taxon>Gammaproteobacteria</taxon>
        <taxon>Methylococcales</taxon>
        <taxon>Candidatus Methylumidiphilus</taxon>
    </lineage>
</organism>
<reference evidence="2 3" key="1">
    <citation type="journal article" date="2018" name="Aquat. Microb. Ecol.">
        <title>Gammaproteobacterial methanotrophs dominate.</title>
        <authorList>
            <person name="Rissanen A.J."/>
            <person name="Saarenheimo J."/>
            <person name="Tiirola M."/>
            <person name="Peura S."/>
            <person name="Aalto S.L."/>
            <person name="Karvinen A."/>
            <person name="Nykanen H."/>
        </authorList>
    </citation>
    <scope>NUCLEOTIDE SEQUENCE [LARGE SCALE GENOMIC DNA]</scope>
    <source>
        <strain evidence="2">AMbin10</strain>
    </source>
</reference>
<dbReference type="InterPro" id="IPR002716">
    <property type="entry name" value="PIN_dom"/>
</dbReference>
<gene>
    <name evidence="2" type="ORF">DM484_30670</name>
</gene>
<dbReference type="AlphaFoldDB" id="A0A2W4QE46"/>
<dbReference type="SUPFAM" id="SSF88723">
    <property type="entry name" value="PIN domain-like"/>
    <property type="match status" value="1"/>
</dbReference>
<protein>
    <submittedName>
        <fullName evidence="2">VapC toxin family PIN domain ribonuclease</fullName>
    </submittedName>
</protein>
<evidence type="ECO:0000313" key="2">
    <source>
        <dbReference type="EMBL" id="PZN68879.1"/>
    </source>
</evidence>